<proteinExistence type="predicted"/>
<reference evidence="5" key="1">
    <citation type="journal article" date="2019" name="Int. J. Syst. Evol. Microbiol.">
        <title>The Global Catalogue of Microorganisms (GCM) 10K type strain sequencing project: providing services to taxonomists for standard genome sequencing and annotation.</title>
        <authorList>
            <consortium name="The Broad Institute Genomics Platform"/>
            <consortium name="The Broad Institute Genome Sequencing Center for Infectious Disease"/>
            <person name="Wu L."/>
            <person name="Ma J."/>
        </authorList>
    </citation>
    <scope>NUCLEOTIDE SEQUENCE [LARGE SCALE GENOMIC DNA]</scope>
    <source>
        <strain evidence="5">JCM 9377</strain>
    </source>
</reference>
<dbReference type="PANTHER" id="PTHR30137">
    <property type="entry name" value="LUCIFERASE-LIKE MONOOXYGENASE"/>
    <property type="match status" value="1"/>
</dbReference>
<evidence type="ECO:0000313" key="4">
    <source>
        <dbReference type="EMBL" id="GAA3232937.1"/>
    </source>
</evidence>
<evidence type="ECO:0000256" key="2">
    <source>
        <dbReference type="ARBA" id="ARBA00023033"/>
    </source>
</evidence>
<dbReference type="PANTHER" id="PTHR30137:SF8">
    <property type="entry name" value="BLR5498 PROTEIN"/>
    <property type="match status" value="1"/>
</dbReference>
<dbReference type="Proteomes" id="UP001501237">
    <property type="component" value="Unassembled WGS sequence"/>
</dbReference>
<evidence type="ECO:0000313" key="5">
    <source>
        <dbReference type="Proteomes" id="UP001501237"/>
    </source>
</evidence>
<name>A0ABP6QL87_9ACTN</name>
<evidence type="ECO:0000259" key="3">
    <source>
        <dbReference type="Pfam" id="PF00296"/>
    </source>
</evidence>
<feature type="domain" description="Luciferase-like" evidence="3">
    <location>
        <begin position="1"/>
        <end position="290"/>
    </location>
</feature>
<keyword evidence="2" id="KW-0503">Monooxygenase</keyword>
<gene>
    <name evidence="4" type="ORF">GCM10010468_65180</name>
</gene>
<dbReference type="EMBL" id="BAAAUV010000024">
    <property type="protein sequence ID" value="GAA3232937.1"/>
    <property type="molecule type" value="Genomic_DNA"/>
</dbReference>
<protein>
    <submittedName>
        <fullName evidence="4">LLM class flavin-dependent oxidoreductase</fullName>
    </submittedName>
</protein>
<dbReference type="SUPFAM" id="SSF51679">
    <property type="entry name" value="Bacterial luciferase-like"/>
    <property type="match status" value="1"/>
</dbReference>
<dbReference type="InterPro" id="IPR036661">
    <property type="entry name" value="Luciferase-like_sf"/>
</dbReference>
<dbReference type="InterPro" id="IPR050766">
    <property type="entry name" value="Bact_Lucif_Oxidored"/>
</dbReference>
<comment type="caution">
    <text evidence="4">The sequence shown here is derived from an EMBL/GenBank/DDBJ whole genome shotgun (WGS) entry which is preliminary data.</text>
</comment>
<organism evidence="4 5">
    <name type="scientific">Actinocorallia longicatena</name>
    <dbReference type="NCBI Taxonomy" id="111803"/>
    <lineage>
        <taxon>Bacteria</taxon>
        <taxon>Bacillati</taxon>
        <taxon>Actinomycetota</taxon>
        <taxon>Actinomycetes</taxon>
        <taxon>Streptosporangiales</taxon>
        <taxon>Thermomonosporaceae</taxon>
        <taxon>Actinocorallia</taxon>
    </lineage>
</organism>
<accession>A0ABP6QL87</accession>
<dbReference type="Pfam" id="PF00296">
    <property type="entry name" value="Bac_luciferase"/>
    <property type="match status" value="1"/>
</dbReference>
<keyword evidence="1" id="KW-0560">Oxidoreductase</keyword>
<sequence length="324" mass="33498">MRFGIFLPSGQWPEHSPADALDRTIAAAVAAEEAGFDDVWLAEHHFMSYGVCPSATVLAGFLLGATSRITVGTAVATLSTRHPVALAEEAALLSVASGGRFALGVGRGGPWIDLEVFGTGLARFEEAFPESLDLLLACLSGETVRGRGPVFAFPEVPFVPRPRTAPGVHVACTSPATEALAAARGLPMLLGLHQSDPEKAEAVARYGSPAPHISANLAQVAESRVAAEALLAEALPRWLGPGLAGHRAIDGRPRPPRDPHAYAAGLVARGAVGTPAQCAAVLRATRETTGIGHQILLADAAGTPEAALENIARLGAEVLPLVRD</sequence>
<dbReference type="InterPro" id="IPR011251">
    <property type="entry name" value="Luciferase-like_dom"/>
</dbReference>
<dbReference type="RefSeq" id="WP_344835930.1">
    <property type="nucleotide sequence ID" value="NZ_BAAAUV010000024.1"/>
</dbReference>
<keyword evidence="5" id="KW-1185">Reference proteome</keyword>
<dbReference type="Gene3D" id="3.20.20.30">
    <property type="entry name" value="Luciferase-like domain"/>
    <property type="match status" value="1"/>
</dbReference>
<evidence type="ECO:0000256" key="1">
    <source>
        <dbReference type="ARBA" id="ARBA00023002"/>
    </source>
</evidence>